<name>A0ABS6SBA8_9SPHN</name>
<proteinExistence type="predicted"/>
<protein>
    <recommendedName>
        <fullName evidence="3">GAF domain-containing protein</fullName>
    </recommendedName>
</protein>
<evidence type="ECO:0008006" key="3">
    <source>
        <dbReference type="Google" id="ProtNLM"/>
    </source>
</evidence>
<accession>A0ABS6SBA8</accession>
<gene>
    <name evidence="1" type="ORF">KCG44_02270</name>
</gene>
<comment type="caution">
    <text evidence="1">The sequence shown here is derived from an EMBL/GenBank/DDBJ whole genome shotgun (WGS) entry which is preliminary data.</text>
</comment>
<organism evidence="1 2">
    <name type="scientific">Pacificimonas pallii</name>
    <dbReference type="NCBI Taxonomy" id="2827236"/>
    <lineage>
        <taxon>Bacteria</taxon>
        <taxon>Pseudomonadati</taxon>
        <taxon>Pseudomonadota</taxon>
        <taxon>Alphaproteobacteria</taxon>
        <taxon>Sphingomonadales</taxon>
        <taxon>Sphingosinicellaceae</taxon>
        <taxon>Pacificimonas</taxon>
    </lineage>
</organism>
<keyword evidence="2" id="KW-1185">Reference proteome</keyword>
<dbReference type="Proteomes" id="UP000722336">
    <property type="component" value="Unassembled WGS sequence"/>
</dbReference>
<dbReference type="EMBL" id="JAGSPA010000001">
    <property type="protein sequence ID" value="MBV7255606.1"/>
    <property type="molecule type" value="Genomic_DNA"/>
</dbReference>
<sequence length="188" mass="19608">MNVIDFDSGAKRILDERSAALAGRQEALSHYAAGASAASEAVQDAVLSLMAANGLPEIIRTVTFEWPVELGVDMVALALAAHDEGFRAGPGGIQRLPARRVRAWYEGSGGATVIRSVQDGTSMFGDAGEGVKTIGLAPLTLVAPLGYGVLALGARTHCAPEAMEGTQFLDFLAAALSRKIGTCLMRRP</sequence>
<evidence type="ECO:0000313" key="1">
    <source>
        <dbReference type="EMBL" id="MBV7255606.1"/>
    </source>
</evidence>
<dbReference type="RefSeq" id="WP_218443950.1">
    <property type="nucleotide sequence ID" value="NZ_JAGSPA010000001.1"/>
</dbReference>
<reference evidence="1 2" key="1">
    <citation type="submission" date="2021-04" db="EMBL/GenBank/DDBJ databases">
        <authorList>
            <person name="Pira H."/>
            <person name="Risdian C."/>
            <person name="Wink J."/>
        </authorList>
    </citation>
    <scope>NUCLEOTIDE SEQUENCE [LARGE SCALE GENOMIC DNA]</scope>
    <source>
        <strain evidence="1 2">WHA3</strain>
    </source>
</reference>
<evidence type="ECO:0000313" key="2">
    <source>
        <dbReference type="Proteomes" id="UP000722336"/>
    </source>
</evidence>